<evidence type="ECO:0000313" key="10">
    <source>
        <dbReference type="EMBL" id="KAE9327289.1"/>
    </source>
</evidence>
<dbReference type="Proteomes" id="UP000440732">
    <property type="component" value="Unassembled WGS sequence"/>
</dbReference>
<evidence type="ECO:0000313" key="5">
    <source>
        <dbReference type="EMBL" id="KAE9136336.1"/>
    </source>
</evidence>
<evidence type="ECO:0000313" key="14">
    <source>
        <dbReference type="Proteomes" id="UP000437068"/>
    </source>
</evidence>
<dbReference type="EMBL" id="QXGE01000053">
    <property type="protein sequence ID" value="KAE9327289.1"/>
    <property type="molecule type" value="Genomic_DNA"/>
</dbReference>
<protein>
    <submittedName>
        <fullName evidence="2">Uncharacterized protein</fullName>
    </submittedName>
</protein>
<evidence type="ECO:0000313" key="4">
    <source>
        <dbReference type="EMBL" id="KAE9136066.1"/>
    </source>
</evidence>
<evidence type="ECO:0000313" key="15">
    <source>
        <dbReference type="Proteomes" id="UP000440367"/>
    </source>
</evidence>
<evidence type="ECO:0000313" key="13">
    <source>
        <dbReference type="Proteomes" id="UP000433483"/>
    </source>
</evidence>
<evidence type="ECO:0000313" key="20">
    <source>
        <dbReference type="Proteomes" id="UP000486351"/>
    </source>
</evidence>
<dbReference type="EMBL" id="QXGC01000027">
    <property type="protein sequence ID" value="KAE9254161.1"/>
    <property type="molecule type" value="Genomic_DNA"/>
</dbReference>
<name>A0A6A3FS34_9STRA</name>
<dbReference type="EMBL" id="QXFX01000048">
    <property type="protein sequence ID" value="KAE9136066.1"/>
    <property type="molecule type" value="Genomic_DNA"/>
</dbReference>
<comment type="caution">
    <text evidence="2">The sequence shown here is derived from an EMBL/GenBank/DDBJ whole genome shotgun (WGS) entry which is preliminary data.</text>
</comment>
<reference evidence="12 13" key="1">
    <citation type="submission" date="2018-08" db="EMBL/GenBank/DDBJ databases">
        <title>Genomic investigation of the strawberry pathogen Phytophthora fragariae indicates pathogenicity is determined by transcriptional variation in three key races.</title>
        <authorList>
            <person name="Adams T.M."/>
            <person name="Armitage A.D."/>
            <person name="Sobczyk M.K."/>
            <person name="Bates H.J."/>
            <person name="Dunwell J.M."/>
            <person name="Nellist C.F."/>
            <person name="Harrison R.J."/>
        </authorList>
    </citation>
    <scope>NUCLEOTIDE SEQUENCE [LARGE SCALE GENOMIC DNA]</scope>
    <source>
        <strain evidence="10 14">A4</strain>
        <strain evidence="9 15">BC-1</strain>
        <strain evidence="8 19">BC-23</strain>
        <strain evidence="7 13">NOV-27</strain>
        <strain evidence="6 16">NOV-5</strain>
        <strain evidence="5 17">NOV-71</strain>
        <strain evidence="11 20">NOV-77</strain>
        <strain evidence="2 12">NOV-9</strain>
        <strain evidence="4 21">ONT-3</strain>
        <strain evidence="3 18">SCRP245</strain>
    </source>
</reference>
<dbReference type="Proteomes" id="UP000437068">
    <property type="component" value="Unassembled WGS sequence"/>
</dbReference>
<dbReference type="AlphaFoldDB" id="A0A6A3FS34"/>
<evidence type="ECO:0000313" key="12">
    <source>
        <dbReference type="Proteomes" id="UP000429523"/>
    </source>
</evidence>
<gene>
    <name evidence="10" type="ORF">PF001_g1997</name>
    <name evidence="9" type="ORF">PF002_g1765</name>
    <name evidence="8" type="ORF">PF004_g1168</name>
    <name evidence="7" type="ORF">PF005_g1398</name>
    <name evidence="6" type="ORF">PF006_g1170</name>
    <name evidence="5" type="ORF">PF007_g2225</name>
    <name evidence="11" type="ORF">PF008_g2065</name>
    <name evidence="2" type="ORF">PF009_g1509</name>
    <name evidence="4" type="ORF">PF010_g1841</name>
    <name evidence="3" type="ORF">PF011_g1597</name>
</gene>
<evidence type="ECO:0000313" key="9">
    <source>
        <dbReference type="EMBL" id="KAE9256631.1"/>
    </source>
</evidence>
<dbReference type="EMBL" id="QXFW01000045">
    <property type="protein sequence ID" value="KAE9028389.1"/>
    <property type="molecule type" value="Genomic_DNA"/>
</dbReference>
<dbReference type="EMBL" id="QXFY01000054">
    <property type="protein sequence ID" value="KAE9359869.1"/>
    <property type="molecule type" value="Genomic_DNA"/>
</dbReference>
<evidence type="ECO:0000313" key="2">
    <source>
        <dbReference type="EMBL" id="KAE8948914.1"/>
    </source>
</evidence>
<dbReference type="Proteomes" id="UP000488956">
    <property type="component" value="Unassembled WGS sequence"/>
</dbReference>
<organism evidence="2 12">
    <name type="scientific">Phytophthora fragariae</name>
    <dbReference type="NCBI Taxonomy" id="53985"/>
    <lineage>
        <taxon>Eukaryota</taxon>
        <taxon>Sar</taxon>
        <taxon>Stramenopiles</taxon>
        <taxon>Oomycota</taxon>
        <taxon>Peronosporomycetes</taxon>
        <taxon>Peronosporales</taxon>
        <taxon>Peronosporaceae</taxon>
        <taxon>Phytophthora</taxon>
    </lineage>
</organism>
<dbReference type="EMBL" id="QXFZ01000059">
    <property type="protein sequence ID" value="KAE9136336.1"/>
    <property type="molecule type" value="Genomic_DNA"/>
</dbReference>
<evidence type="ECO:0000313" key="18">
    <source>
        <dbReference type="Proteomes" id="UP000460718"/>
    </source>
</evidence>
<dbReference type="EMBL" id="QXGD01000043">
    <property type="protein sequence ID" value="KAE9256631.1"/>
    <property type="molecule type" value="Genomic_DNA"/>
</dbReference>
<evidence type="ECO:0000313" key="21">
    <source>
        <dbReference type="Proteomes" id="UP000488956"/>
    </source>
</evidence>
<dbReference type="EMBL" id="QXGA01000028">
    <property type="protein sequence ID" value="KAE9154833.1"/>
    <property type="molecule type" value="Genomic_DNA"/>
</dbReference>
<dbReference type="Proteomes" id="UP000440367">
    <property type="component" value="Unassembled WGS sequence"/>
</dbReference>
<evidence type="ECO:0000313" key="17">
    <source>
        <dbReference type="Proteomes" id="UP000441208"/>
    </source>
</evidence>
<accession>A0A6A3FS34</accession>
<evidence type="ECO:0000313" key="3">
    <source>
        <dbReference type="EMBL" id="KAE9028389.1"/>
    </source>
</evidence>
<dbReference type="Proteomes" id="UP000476176">
    <property type="component" value="Unassembled WGS sequence"/>
</dbReference>
<dbReference type="Proteomes" id="UP000441208">
    <property type="component" value="Unassembled WGS sequence"/>
</dbReference>
<evidence type="ECO:0000313" key="16">
    <source>
        <dbReference type="Proteomes" id="UP000440732"/>
    </source>
</evidence>
<evidence type="ECO:0000313" key="8">
    <source>
        <dbReference type="EMBL" id="KAE9254161.1"/>
    </source>
</evidence>
<dbReference type="Proteomes" id="UP000433483">
    <property type="component" value="Unassembled WGS sequence"/>
</dbReference>
<evidence type="ECO:0000313" key="6">
    <source>
        <dbReference type="EMBL" id="KAE9154833.1"/>
    </source>
</evidence>
<dbReference type="EMBL" id="QXGB01000034">
    <property type="protein sequence ID" value="KAE9235579.1"/>
    <property type="molecule type" value="Genomic_DNA"/>
</dbReference>
<sequence>MKAWSDEWRCARLRLQLRNKELFQGETVNVEVCADIASSSRGSAALNSKTQGEFNTERLLQRWREHCEGAQVQIQIVEAPGTDGGVSPSSATLFRQETQFCQVSVAHTEDGAGPVVILKAQFDLKVRHEFWGREVLLNVHVTPKTSVVGVAEGLSSHGNPGGMRPGLTALPTTSLLRDEWATSQLLSLTREETQPSLMMTRRVEQRVVVTKPLQLEVETRELAGQRVGILARASNAHSTLALAVRDLHLHPDQSLRAQKALGSELNRFRVVSGDQVPFPVVLLPQECYNFLFVLEPVELMAADESSEGPDSGEKVKQSIPTTSNTQKKVKQGAGLTALLSLSWQAVTVTMDAVTENRTIVWSPKAAPLPLSRDDKEYKAEMQRLVSSVLEGQLKRGANIDADFSCVRLLPNSALQVTLSPLSSGISVGSAVTVCVTVANRSARRDFDLTLVLPSRTESALGASTAEDDPPTFVGFEASHRLGLIRPGMSVRRSLHVAFMRLGKCALGPVVLVDDLTRTCFVSGAWEVFIKN</sequence>
<evidence type="ECO:0000313" key="11">
    <source>
        <dbReference type="EMBL" id="KAE9359869.1"/>
    </source>
</evidence>
<keyword evidence="13" id="KW-1185">Reference proteome</keyword>
<proteinExistence type="predicted"/>
<dbReference type="Proteomes" id="UP000460718">
    <property type="component" value="Unassembled WGS sequence"/>
</dbReference>
<dbReference type="Proteomes" id="UP000429523">
    <property type="component" value="Unassembled WGS sequence"/>
</dbReference>
<evidence type="ECO:0000313" key="19">
    <source>
        <dbReference type="Proteomes" id="UP000476176"/>
    </source>
</evidence>
<evidence type="ECO:0000256" key="1">
    <source>
        <dbReference type="SAM" id="MobiDB-lite"/>
    </source>
</evidence>
<dbReference type="Proteomes" id="UP000486351">
    <property type="component" value="Unassembled WGS sequence"/>
</dbReference>
<dbReference type="EMBL" id="QXGF01000035">
    <property type="protein sequence ID" value="KAE8948914.1"/>
    <property type="molecule type" value="Genomic_DNA"/>
</dbReference>
<evidence type="ECO:0000313" key="7">
    <source>
        <dbReference type="EMBL" id="KAE9235579.1"/>
    </source>
</evidence>
<feature type="region of interest" description="Disordered" evidence="1">
    <location>
        <begin position="303"/>
        <end position="327"/>
    </location>
</feature>
<dbReference type="OrthoDB" id="108277at2759"/>